<evidence type="ECO:0000256" key="2">
    <source>
        <dbReference type="SAM" id="Phobius"/>
    </source>
</evidence>
<dbReference type="GeneID" id="115887653"/>
<feature type="compositionally biased region" description="Polar residues" evidence="1">
    <location>
        <begin position="38"/>
        <end position="51"/>
    </location>
</feature>
<dbReference type="RefSeq" id="XP_030762978.1">
    <property type="nucleotide sequence ID" value="XM_030907118.1"/>
</dbReference>
<keyword evidence="3" id="KW-1185">Reference proteome</keyword>
<accession>A0A6J2YG62</accession>
<dbReference type="PANTHER" id="PTHR23320">
    <property type="entry name" value="MEMBRANE-SPANNING 4-DOMAINS SUBFAMILY A MS4A -RELATED"/>
    <property type="match status" value="1"/>
</dbReference>
<dbReference type="InterPro" id="IPR030417">
    <property type="entry name" value="MS4A"/>
</dbReference>
<proteinExistence type="predicted"/>
<feature type="transmembrane region" description="Helical" evidence="2">
    <location>
        <begin position="214"/>
        <end position="236"/>
    </location>
</feature>
<keyword evidence="2" id="KW-1133">Transmembrane helix</keyword>
<feature type="transmembrane region" description="Helical" evidence="2">
    <location>
        <begin position="158"/>
        <end position="179"/>
    </location>
</feature>
<dbReference type="OrthoDB" id="7733275at2759"/>
<name>A0A6J2YG62_SITOR</name>
<evidence type="ECO:0000256" key="1">
    <source>
        <dbReference type="SAM" id="MobiDB-lite"/>
    </source>
</evidence>
<sequence>MEKSTENSGKTLPPSSSEKEKATSLSSEKLPRKKHPSPVNSMENTMTLSTKRSTDKLICKSPKESPSCSIADKTSAAIFTSNRVLMVLGVVQFILGFLMVLFGMYVIVYKASLSQIGGGIWGGIIAMITGVAGALAAAKNMCPFKSTAEKIAQTTFLALSLISVAVSQLIVVIAATGLARDVNSRNFQEAMEKTDGMSSFEKFSMEISQNHKGIMYNITLVIISSLECMVAVIASYNSSRELCPCFRRNEDYYQDNLNMHRSHAIVSSWLMGKHGTSAAPQIYVVAGPPSSLGRGSNLSSNLPMPVYAFQTPLAQPQIVPYPLIPAPLGSVPSPIIMPPRKINKIQKVYKSRSKTKSRSRDPTPRRSRSKSQSKERKLTEEEVVQTYTGLDRTIAEEFIDICEMKHASLCSDGSSDDSNCRSPISLSTGCRTNSDTNSQDCLVKK</sequence>
<dbReference type="Proteomes" id="UP000504635">
    <property type="component" value="Unplaced"/>
</dbReference>
<feature type="compositionally biased region" description="Polar residues" evidence="1">
    <location>
        <begin position="1"/>
        <end position="16"/>
    </location>
</feature>
<evidence type="ECO:0000313" key="3">
    <source>
        <dbReference type="Proteomes" id="UP000504635"/>
    </source>
</evidence>
<feature type="region of interest" description="Disordered" evidence="1">
    <location>
        <begin position="1"/>
        <end position="69"/>
    </location>
</feature>
<evidence type="ECO:0000313" key="4">
    <source>
        <dbReference type="RefSeq" id="XP_030762978.1"/>
    </source>
</evidence>
<feature type="compositionally biased region" description="Basic residues" evidence="1">
    <location>
        <begin position="346"/>
        <end position="357"/>
    </location>
</feature>
<keyword evidence="2" id="KW-0812">Transmembrane</keyword>
<feature type="transmembrane region" description="Helical" evidence="2">
    <location>
        <begin position="120"/>
        <end position="138"/>
    </location>
</feature>
<dbReference type="PANTHER" id="PTHR23320:SF173">
    <property type="entry name" value="MARVEL DOMAIN-CONTAINING PROTEIN-RELATED"/>
    <property type="match status" value="1"/>
</dbReference>
<feature type="region of interest" description="Disordered" evidence="1">
    <location>
        <begin position="346"/>
        <end position="381"/>
    </location>
</feature>
<dbReference type="AlphaFoldDB" id="A0A6J2YG62"/>
<feature type="compositionally biased region" description="Basic and acidic residues" evidence="1">
    <location>
        <begin position="52"/>
        <end position="63"/>
    </location>
</feature>
<dbReference type="RefSeq" id="XP_030762979.1">
    <property type="nucleotide sequence ID" value="XM_030907119.1"/>
</dbReference>
<keyword evidence="2" id="KW-0472">Membrane</keyword>
<dbReference type="KEGG" id="soy:115887653"/>
<evidence type="ECO:0000313" key="5">
    <source>
        <dbReference type="RefSeq" id="XP_030762979.1"/>
    </source>
</evidence>
<feature type="region of interest" description="Disordered" evidence="1">
    <location>
        <begin position="410"/>
        <end position="437"/>
    </location>
</feature>
<organism evidence="3 4">
    <name type="scientific">Sitophilus oryzae</name>
    <name type="common">Rice weevil</name>
    <name type="synonym">Curculio oryzae</name>
    <dbReference type="NCBI Taxonomy" id="7048"/>
    <lineage>
        <taxon>Eukaryota</taxon>
        <taxon>Metazoa</taxon>
        <taxon>Ecdysozoa</taxon>
        <taxon>Arthropoda</taxon>
        <taxon>Hexapoda</taxon>
        <taxon>Insecta</taxon>
        <taxon>Pterygota</taxon>
        <taxon>Neoptera</taxon>
        <taxon>Endopterygota</taxon>
        <taxon>Coleoptera</taxon>
        <taxon>Polyphaga</taxon>
        <taxon>Cucujiformia</taxon>
        <taxon>Curculionidae</taxon>
        <taxon>Dryophthorinae</taxon>
        <taxon>Sitophilus</taxon>
    </lineage>
</organism>
<protein>
    <submittedName>
        <fullName evidence="4 5">Uncharacterized protein LOC115887653</fullName>
    </submittedName>
</protein>
<reference evidence="4 5" key="1">
    <citation type="submission" date="2025-04" db="UniProtKB">
        <authorList>
            <consortium name="RefSeq"/>
        </authorList>
    </citation>
    <scope>IDENTIFICATION</scope>
    <source>
        <tissue evidence="4 5">Gonads</tissue>
    </source>
</reference>
<feature type="compositionally biased region" description="Polar residues" evidence="1">
    <location>
        <begin position="411"/>
        <end position="437"/>
    </location>
</feature>
<feature type="transmembrane region" description="Helical" evidence="2">
    <location>
        <begin position="84"/>
        <end position="108"/>
    </location>
</feature>
<gene>
    <name evidence="4 5" type="primary">LOC115887653</name>
</gene>